<comment type="caution">
    <text evidence="2">The sequence shown here is derived from an EMBL/GenBank/DDBJ whole genome shotgun (WGS) entry which is preliminary data.</text>
</comment>
<keyword evidence="1" id="KW-0812">Transmembrane</keyword>
<sequence length="52" mass="6378">MQPKRKGRKIRVSIFRKLKFIPRKNGFFELMISAYFSFTIRFYDRKPAFISD</sequence>
<dbReference type="Proteomes" id="UP000012313">
    <property type="component" value="Unassembled WGS sequence"/>
</dbReference>
<keyword evidence="1" id="KW-1133">Transmembrane helix</keyword>
<evidence type="ECO:0000256" key="1">
    <source>
        <dbReference type="SAM" id="Phobius"/>
    </source>
</evidence>
<name>N1WLE7_9LEPT</name>
<proteinExistence type="predicted"/>
<organism evidence="2 3">
    <name type="scientific">Leptospira weilii serovar Ranarum str. ICFT</name>
    <dbReference type="NCBI Taxonomy" id="1218598"/>
    <lineage>
        <taxon>Bacteria</taxon>
        <taxon>Pseudomonadati</taxon>
        <taxon>Spirochaetota</taxon>
        <taxon>Spirochaetia</taxon>
        <taxon>Leptospirales</taxon>
        <taxon>Leptospiraceae</taxon>
        <taxon>Leptospira</taxon>
    </lineage>
</organism>
<feature type="transmembrane region" description="Helical" evidence="1">
    <location>
        <begin position="26"/>
        <end position="43"/>
    </location>
</feature>
<evidence type="ECO:0000313" key="2">
    <source>
        <dbReference type="EMBL" id="EMY78047.1"/>
    </source>
</evidence>
<reference evidence="2" key="1">
    <citation type="submission" date="2013-03" db="EMBL/GenBank/DDBJ databases">
        <authorList>
            <person name="Harkins D.M."/>
            <person name="Durkin A.S."/>
            <person name="Brinkac L.M."/>
            <person name="Haft D.H."/>
            <person name="Selengut J.D."/>
            <person name="Sanka R."/>
            <person name="DePew J."/>
            <person name="Purushe J."/>
            <person name="Hartskeerl R.A."/>
            <person name="Ahmed A."/>
            <person name="van der Linden H."/>
            <person name="Goris M.G.A."/>
            <person name="Vinetz J.M."/>
            <person name="Sutton G.G."/>
            <person name="Nierman W.C."/>
            <person name="Fouts D.E."/>
        </authorList>
    </citation>
    <scope>NUCLEOTIDE SEQUENCE [LARGE SCALE GENOMIC DNA]</scope>
    <source>
        <strain evidence="2">ICFT</strain>
    </source>
</reference>
<dbReference type="AlphaFoldDB" id="N1WLE7"/>
<keyword evidence="3" id="KW-1185">Reference proteome</keyword>
<gene>
    <name evidence="2" type="ORF">LEP1GSC060_1786</name>
</gene>
<evidence type="ECO:0000313" key="3">
    <source>
        <dbReference type="Proteomes" id="UP000012313"/>
    </source>
</evidence>
<keyword evidence="1" id="KW-0472">Membrane</keyword>
<dbReference type="STRING" id="1218598.LEP1GSC060_1786"/>
<protein>
    <submittedName>
        <fullName evidence="2">Uncharacterized protein</fullName>
    </submittedName>
</protein>
<dbReference type="EMBL" id="AOHC02000026">
    <property type="protein sequence ID" value="EMY78047.1"/>
    <property type="molecule type" value="Genomic_DNA"/>
</dbReference>
<accession>N1WLE7</accession>